<feature type="region of interest" description="Disordered" evidence="11">
    <location>
        <begin position="464"/>
        <end position="522"/>
    </location>
</feature>
<accession>A0A9D3TLI7</accession>
<proteinExistence type="inferred from homology"/>
<dbReference type="CDD" id="cd06898">
    <property type="entry name" value="PX_SNX10"/>
    <property type="match status" value="1"/>
</dbReference>
<keyword evidence="6" id="KW-0967">Endosome</keyword>
<evidence type="ECO:0000256" key="3">
    <source>
        <dbReference type="ARBA" id="ARBA00010883"/>
    </source>
</evidence>
<dbReference type="PANTHER" id="PTHR46209:SF1">
    <property type="entry name" value="SORTING NEXIN-11"/>
    <property type="match status" value="1"/>
</dbReference>
<feature type="compositionally biased region" description="Basic and acidic residues" evidence="11">
    <location>
        <begin position="473"/>
        <end position="483"/>
    </location>
</feature>
<name>A0A9D3TLI7_MEGAT</name>
<keyword evidence="9" id="KW-0472">Membrane</keyword>
<evidence type="ECO:0000256" key="11">
    <source>
        <dbReference type="SAM" id="MobiDB-lite"/>
    </source>
</evidence>
<dbReference type="SMART" id="SM00312">
    <property type="entry name" value="PX"/>
    <property type="match status" value="1"/>
</dbReference>
<dbReference type="SUPFAM" id="SSF64268">
    <property type="entry name" value="PX domain"/>
    <property type="match status" value="1"/>
</dbReference>
<evidence type="ECO:0000313" key="14">
    <source>
        <dbReference type="Proteomes" id="UP001046870"/>
    </source>
</evidence>
<evidence type="ECO:0000256" key="9">
    <source>
        <dbReference type="ARBA" id="ARBA00023136"/>
    </source>
</evidence>
<evidence type="ECO:0000256" key="1">
    <source>
        <dbReference type="ARBA" id="ARBA00004177"/>
    </source>
</evidence>
<dbReference type="PANTHER" id="PTHR46209">
    <property type="entry name" value="PX DOMAIN-CONTAINING PROTEIN"/>
    <property type="match status" value="1"/>
</dbReference>
<comment type="caution">
    <text evidence="13">The sequence shown here is derived from an EMBL/GenBank/DDBJ whole genome shotgun (WGS) entry which is preliminary data.</text>
</comment>
<feature type="compositionally biased region" description="Basic and acidic residues" evidence="11">
    <location>
        <begin position="507"/>
        <end position="521"/>
    </location>
</feature>
<feature type="domain" description="PX" evidence="12">
    <location>
        <begin position="47"/>
        <end position="164"/>
    </location>
</feature>
<dbReference type="GO" id="GO:0005768">
    <property type="term" value="C:endosome"/>
    <property type="evidence" value="ECO:0007669"/>
    <property type="project" value="UniProtKB-SubCell"/>
</dbReference>
<dbReference type="OrthoDB" id="5227681at2759"/>
<dbReference type="InterPro" id="IPR036871">
    <property type="entry name" value="PX_dom_sf"/>
</dbReference>
<keyword evidence="8" id="KW-0446">Lipid-binding</keyword>
<evidence type="ECO:0000256" key="7">
    <source>
        <dbReference type="ARBA" id="ARBA00022927"/>
    </source>
</evidence>
<keyword evidence="5" id="KW-0963">Cytoplasm</keyword>
<dbReference type="Proteomes" id="UP001046870">
    <property type="component" value="Chromosome 1"/>
</dbReference>
<dbReference type="InterPro" id="IPR043544">
    <property type="entry name" value="SNX10/11"/>
</dbReference>
<evidence type="ECO:0000256" key="8">
    <source>
        <dbReference type="ARBA" id="ARBA00023121"/>
    </source>
</evidence>
<dbReference type="PROSITE" id="PS50195">
    <property type="entry name" value="PX"/>
    <property type="match status" value="1"/>
</dbReference>
<organism evidence="13 14">
    <name type="scientific">Megalops atlanticus</name>
    <name type="common">Tarpon</name>
    <name type="synonym">Clupea gigantea</name>
    <dbReference type="NCBI Taxonomy" id="7932"/>
    <lineage>
        <taxon>Eukaryota</taxon>
        <taxon>Metazoa</taxon>
        <taxon>Chordata</taxon>
        <taxon>Craniata</taxon>
        <taxon>Vertebrata</taxon>
        <taxon>Euteleostomi</taxon>
        <taxon>Actinopterygii</taxon>
        <taxon>Neopterygii</taxon>
        <taxon>Teleostei</taxon>
        <taxon>Elopiformes</taxon>
        <taxon>Megalopidae</taxon>
        <taxon>Megalops</taxon>
    </lineage>
</organism>
<protein>
    <recommendedName>
        <fullName evidence="12">PX domain-containing protein</fullName>
    </recommendedName>
</protein>
<evidence type="ECO:0000259" key="12">
    <source>
        <dbReference type="PROSITE" id="PS50195"/>
    </source>
</evidence>
<dbReference type="GO" id="GO:1901981">
    <property type="term" value="F:phosphatidylinositol phosphate binding"/>
    <property type="evidence" value="ECO:0007669"/>
    <property type="project" value="TreeGrafter"/>
</dbReference>
<dbReference type="AlphaFoldDB" id="A0A9D3TLI7"/>
<dbReference type="Gene3D" id="3.30.1520.10">
    <property type="entry name" value="Phox-like domain"/>
    <property type="match status" value="1"/>
</dbReference>
<evidence type="ECO:0000256" key="2">
    <source>
        <dbReference type="ARBA" id="ARBA00004496"/>
    </source>
</evidence>
<evidence type="ECO:0000313" key="13">
    <source>
        <dbReference type="EMBL" id="KAG7492383.1"/>
    </source>
</evidence>
<dbReference type="GO" id="GO:0016050">
    <property type="term" value="P:vesicle organization"/>
    <property type="evidence" value="ECO:0007669"/>
    <property type="project" value="TreeGrafter"/>
</dbReference>
<sequence length="534" mass="60703">MPVFPSVLNYVIAVGKKRRHCFGHRRQCRRCCGIFDRMSKNQEQDEFIAVRVQDPRVQNEGFWNSYVDFKIFLHTNSKAFTAKTSCVRRRYSEFVWLRKKLQKNAGLVPVPELPRKMPFFSFSNEDFIERRRRGLQHFLDKVVHLTVCLSDSQLHLFLQTQLPVGHIEDCVQGHTPYTVTDAILTYASSNRGWAQEEEDVTLEPSPCPVPYESVDSPAPHLPSLQCASSIERASKASIPKEDTCNEGIHESNGSKHDALDTNDILMLRDSEADASKEDTHKINAHKGDDFLIKATEPKDPEEEAHKNDTHEAHGQEFDTCVLRDSEVNILEMDASQGDVYEAVIQKEEPHETGTHKTSAQNTDTSVTMATENNIQVEEAHETNTHQADTHDHDSIVFRDSEVESHREDISDEGVHMEHVDETNYQDTDGREVRAIEADIQEQETCETIGDKADTHDHNSIVLRNSELDTPQEDASKEDVHETNGPKPDTQGTDSSVLWDSEADPQEEDSRKTTEDIADTKDNNTSLIRFCIQRL</sequence>
<evidence type="ECO:0000256" key="10">
    <source>
        <dbReference type="ARBA" id="ARBA00029433"/>
    </source>
</evidence>
<keyword evidence="7" id="KW-0653">Protein transport</keyword>
<gene>
    <name evidence="13" type="ORF">MATL_G00014060</name>
</gene>
<comment type="subcellular location">
    <subcellularLocation>
        <location evidence="2">Cytoplasm</location>
    </subcellularLocation>
    <subcellularLocation>
        <location evidence="10">Endomembrane system</location>
        <topology evidence="10">Peripheral membrane protein</topology>
        <orientation evidence="10">Cytoplasmic side</orientation>
    </subcellularLocation>
    <subcellularLocation>
        <location evidence="1">Endosome</location>
    </subcellularLocation>
</comment>
<reference evidence="13" key="1">
    <citation type="submission" date="2021-01" db="EMBL/GenBank/DDBJ databases">
        <authorList>
            <person name="Zahm M."/>
            <person name="Roques C."/>
            <person name="Cabau C."/>
            <person name="Klopp C."/>
            <person name="Donnadieu C."/>
            <person name="Jouanno E."/>
            <person name="Lampietro C."/>
            <person name="Louis A."/>
            <person name="Herpin A."/>
            <person name="Echchiki A."/>
            <person name="Berthelot C."/>
            <person name="Parey E."/>
            <person name="Roest-Crollius H."/>
            <person name="Braasch I."/>
            <person name="Postlethwait J."/>
            <person name="Bobe J."/>
            <person name="Montfort J."/>
            <person name="Bouchez O."/>
            <person name="Begum T."/>
            <person name="Mejri S."/>
            <person name="Adams A."/>
            <person name="Chen W.-J."/>
            <person name="Guiguen Y."/>
        </authorList>
    </citation>
    <scope>NUCLEOTIDE SEQUENCE</scope>
    <source>
        <strain evidence="13">YG-15Mar2019-1</strain>
        <tissue evidence="13">Brain</tissue>
    </source>
</reference>
<evidence type="ECO:0000256" key="5">
    <source>
        <dbReference type="ARBA" id="ARBA00022490"/>
    </source>
</evidence>
<dbReference type="Pfam" id="PF00787">
    <property type="entry name" value="PX"/>
    <property type="match status" value="1"/>
</dbReference>
<keyword evidence="4" id="KW-0813">Transport</keyword>
<dbReference type="EMBL" id="JAFDVH010000001">
    <property type="protein sequence ID" value="KAG7492383.1"/>
    <property type="molecule type" value="Genomic_DNA"/>
</dbReference>
<evidence type="ECO:0000256" key="4">
    <source>
        <dbReference type="ARBA" id="ARBA00022448"/>
    </source>
</evidence>
<dbReference type="InterPro" id="IPR001683">
    <property type="entry name" value="PX_dom"/>
</dbReference>
<keyword evidence="14" id="KW-1185">Reference proteome</keyword>
<dbReference type="GO" id="GO:0006886">
    <property type="term" value="P:intracellular protein transport"/>
    <property type="evidence" value="ECO:0007669"/>
    <property type="project" value="InterPro"/>
</dbReference>
<evidence type="ECO:0000256" key="6">
    <source>
        <dbReference type="ARBA" id="ARBA00022753"/>
    </source>
</evidence>
<comment type="similarity">
    <text evidence="3">Belongs to the sorting nexin family.</text>
</comment>